<protein>
    <submittedName>
        <fullName evidence="6">Teichoic acids export ATP-binding protein TagH</fullName>
    </submittedName>
</protein>
<sequence length="430" mass="47738">MTLSITVNDLSKHYKLGLTHAGSIRELTNGMVRRVFHRSPPDKSTVLDESRVEDGHFWALKDVSFDVGQGEAVGIIGKNGAGKSTLLKILSQITRPTTGRAVLHGRVASLLEVGTGFHPELTGRENVYLNGTILGMRKREINRQLDSIVDFAGVEKFLDTPVKRYSSGMTVRLGFAVAAHLDPEILIVDEVLAVGDAEFQKRCIKKMQNVAESGKTVLFVSHNMAAIRNLCSHSILLQNGRLVANGATEYVLGQYLSQGSQQQEIHWRAKDSDCAGADAAVLEMRIGTKNERRSEYFSGESIPLAFRVKISAESNQVDFGVELRDMHGSVLFRSYLNDAAPFPVSIGTHVYETEIPANLLNAGSYRVSPLVYVRRRVASAEEMPTLHFQVSLQYPNRERWQRSRMGTIAPVLTWNQSSDSSQDSFKYEQV</sequence>
<dbReference type="GO" id="GO:0016020">
    <property type="term" value="C:membrane"/>
    <property type="evidence" value="ECO:0007669"/>
    <property type="project" value="InterPro"/>
</dbReference>
<dbReference type="InterPro" id="IPR003439">
    <property type="entry name" value="ABC_transporter-like_ATP-bd"/>
</dbReference>
<dbReference type="GO" id="GO:0140359">
    <property type="term" value="F:ABC-type transporter activity"/>
    <property type="evidence" value="ECO:0007669"/>
    <property type="project" value="InterPro"/>
</dbReference>
<gene>
    <name evidence="6" type="primary">tagH_1</name>
    <name evidence="6" type="ORF">Pla52o_10520</name>
</gene>
<accession>A0A5C6CS11</accession>
<evidence type="ECO:0000259" key="5">
    <source>
        <dbReference type="PROSITE" id="PS50893"/>
    </source>
</evidence>
<dbReference type="OrthoDB" id="9778870at2"/>
<dbReference type="InterPro" id="IPR015860">
    <property type="entry name" value="ABC_transpr_TagH-like"/>
</dbReference>
<dbReference type="GO" id="GO:0016887">
    <property type="term" value="F:ATP hydrolysis activity"/>
    <property type="evidence" value="ECO:0007669"/>
    <property type="project" value="InterPro"/>
</dbReference>
<dbReference type="InterPro" id="IPR027417">
    <property type="entry name" value="P-loop_NTPase"/>
</dbReference>
<evidence type="ECO:0000256" key="2">
    <source>
        <dbReference type="ARBA" id="ARBA00022448"/>
    </source>
</evidence>
<organism evidence="6 7">
    <name type="scientific">Novipirellula galeiformis</name>
    <dbReference type="NCBI Taxonomy" id="2528004"/>
    <lineage>
        <taxon>Bacteria</taxon>
        <taxon>Pseudomonadati</taxon>
        <taxon>Planctomycetota</taxon>
        <taxon>Planctomycetia</taxon>
        <taxon>Pirellulales</taxon>
        <taxon>Pirellulaceae</taxon>
        <taxon>Novipirellula</taxon>
    </lineage>
</organism>
<reference evidence="6 7" key="1">
    <citation type="submission" date="2019-02" db="EMBL/GenBank/DDBJ databases">
        <title>Deep-cultivation of Planctomycetes and their phenomic and genomic characterization uncovers novel biology.</title>
        <authorList>
            <person name="Wiegand S."/>
            <person name="Jogler M."/>
            <person name="Boedeker C."/>
            <person name="Pinto D."/>
            <person name="Vollmers J."/>
            <person name="Rivas-Marin E."/>
            <person name="Kohn T."/>
            <person name="Peeters S.H."/>
            <person name="Heuer A."/>
            <person name="Rast P."/>
            <person name="Oberbeckmann S."/>
            <person name="Bunk B."/>
            <person name="Jeske O."/>
            <person name="Meyerdierks A."/>
            <person name="Storesund J.E."/>
            <person name="Kallscheuer N."/>
            <person name="Luecker S."/>
            <person name="Lage O.M."/>
            <person name="Pohl T."/>
            <person name="Merkel B.J."/>
            <person name="Hornburger P."/>
            <person name="Mueller R.-W."/>
            <person name="Bruemmer F."/>
            <person name="Labrenz M."/>
            <person name="Spormann A.M."/>
            <person name="Op Den Camp H."/>
            <person name="Overmann J."/>
            <person name="Amann R."/>
            <person name="Jetten M.S.M."/>
            <person name="Mascher T."/>
            <person name="Medema M.H."/>
            <person name="Devos D.P."/>
            <person name="Kaster A.-K."/>
            <person name="Ovreas L."/>
            <person name="Rohde M."/>
            <person name="Galperin M.Y."/>
            <person name="Jogler C."/>
        </authorList>
    </citation>
    <scope>NUCLEOTIDE SEQUENCE [LARGE SCALE GENOMIC DNA]</scope>
    <source>
        <strain evidence="6 7">Pla52o</strain>
    </source>
</reference>
<proteinExistence type="inferred from homology"/>
<evidence type="ECO:0000313" key="7">
    <source>
        <dbReference type="Proteomes" id="UP000316304"/>
    </source>
</evidence>
<dbReference type="EMBL" id="SJPT01000001">
    <property type="protein sequence ID" value="TWU27188.1"/>
    <property type="molecule type" value="Genomic_DNA"/>
</dbReference>
<keyword evidence="4 6" id="KW-0067">ATP-binding</keyword>
<dbReference type="Pfam" id="PF00005">
    <property type="entry name" value="ABC_tran"/>
    <property type="match status" value="1"/>
</dbReference>
<evidence type="ECO:0000256" key="4">
    <source>
        <dbReference type="ARBA" id="ARBA00022840"/>
    </source>
</evidence>
<dbReference type="CDD" id="cd03220">
    <property type="entry name" value="ABC_KpsT_Wzt"/>
    <property type="match status" value="1"/>
</dbReference>
<dbReference type="PANTHER" id="PTHR46743">
    <property type="entry name" value="TEICHOIC ACIDS EXPORT ATP-BINDING PROTEIN TAGH"/>
    <property type="match status" value="1"/>
</dbReference>
<keyword evidence="7" id="KW-1185">Reference proteome</keyword>
<dbReference type="Gene3D" id="3.40.50.300">
    <property type="entry name" value="P-loop containing nucleotide triphosphate hydrolases"/>
    <property type="match status" value="1"/>
</dbReference>
<dbReference type="PANTHER" id="PTHR46743:SF2">
    <property type="entry name" value="TEICHOIC ACIDS EXPORT ATP-BINDING PROTEIN TAGH"/>
    <property type="match status" value="1"/>
</dbReference>
<dbReference type="InterPro" id="IPR050683">
    <property type="entry name" value="Bact_Polysacc_Export_ATP-bd"/>
</dbReference>
<dbReference type="GO" id="GO:0005524">
    <property type="term" value="F:ATP binding"/>
    <property type="evidence" value="ECO:0007669"/>
    <property type="project" value="UniProtKB-KW"/>
</dbReference>
<dbReference type="PROSITE" id="PS50893">
    <property type="entry name" value="ABC_TRANSPORTER_2"/>
    <property type="match status" value="1"/>
</dbReference>
<comment type="caution">
    <text evidence="6">The sequence shown here is derived from an EMBL/GenBank/DDBJ whole genome shotgun (WGS) entry which is preliminary data.</text>
</comment>
<dbReference type="RefSeq" id="WP_146593420.1">
    <property type="nucleotide sequence ID" value="NZ_SJPT01000001.1"/>
</dbReference>
<dbReference type="InterPro" id="IPR003593">
    <property type="entry name" value="AAA+_ATPase"/>
</dbReference>
<evidence type="ECO:0000256" key="1">
    <source>
        <dbReference type="ARBA" id="ARBA00005417"/>
    </source>
</evidence>
<name>A0A5C6CS11_9BACT</name>
<keyword evidence="3" id="KW-0547">Nucleotide-binding</keyword>
<evidence type="ECO:0000256" key="3">
    <source>
        <dbReference type="ARBA" id="ARBA00022741"/>
    </source>
</evidence>
<dbReference type="AlphaFoldDB" id="A0A5C6CS11"/>
<dbReference type="SMART" id="SM00382">
    <property type="entry name" value="AAA"/>
    <property type="match status" value="1"/>
</dbReference>
<keyword evidence="2" id="KW-0813">Transport</keyword>
<evidence type="ECO:0000313" key="6">
    <source>
        <dbReference type="EMBL" id="TWU27188.1"/>
    </source>
</evidence>
<dbReference type="SUPFAM" id="SSF52540">
    <property type="entry name" value="P-loop containing nucleoside triphosphate hydrolases"/>
    <property type="match status" value="1"/>
</dbReference>
<comment type="similarity">
    <text evidence="1">Belongs to the ABC transporter superfamily.</text>
</comment>
<dbReference type="Proteomes" id="UP000316304">
    <property type="component" value="Unassembled WGS sequence"/>
</dbReference>
<feature type="domain" description="ABC transporter" evidence="5">
    <location>
        <begin position="44"/>
        <end position="264"/>
    </location>
</feature>